<evidence type="ECO:0000313" key="5">
    <source>
        <dbReference type="Proteomes" id="UP000761534"/>
    </source>
</evidence>
<name>A0A642V7C7_9ASCO</name>
<feature type="domain" description="Far11/STRP C-terminal" evidence="3">
    <location>
        <begin position="413"/>
        <end position="776"/>
    </location>
</feature>
<dbReference type="VEuPathDB" id="FungiDB:TRICI_002201"/>
<feature type="region of interest" description="Disordered" evidence="1">
    <location>
        <begin position="355"/>
        <end position="385"/>
    </location>
</feature>
<feature type="domain" description="Far11/STRP N-terminal" evidence="2">
    <location>
        <begin position="64"/>
        <end position="342"/>
    </location>
</feature>
<sequence length="787" mass="89896">MLDETVVDTGVPLDEDIGEVVPQVEPEASEDDFVAVDETAAPESGEQFAQRIRQRAEQKSESGHRLVRYVGYCYFKTEVNEWYDYKEDKLFLLRDAKEAFDKVLAAKGVKSWKKASIKDRRGIVQMLVRNGIEEKAPGLLCVKYIAEGCSGEVTTVDDHMRCIKENCRFLYQEGVLPIVYDEMRKLIDISCPANPTATIDPNVGVAQVEINLTFYMTIMYLMIESLGHESQFAADLDALNPSILSYLVEMAGRLRWSYYGTLPIKKVLLLTWKCILTLFGGSEMISKVKTYRRRQYDLPEVADDENCITSSPLDYHAFREDIMSRYPSYIPPPSQLPKSYENSQSISHYIEVPRPAHTQQSNSSLPPPAVHIATPAPSPPSSPAIAAGQKVKKSVFMTNQSFPFIYPTEGSVPESIVEAGELFSSRVRTTPAMVQLWDERDKFMRYERGWLSLDSNDQQNEEDESTPCPEKVVLDRVERFYAKSHTQLFSFINVALKVMLKCTSFVHGSVEDEEADAIRTKETNLKAISAIFSMLLRWFKASHILKFEYFSTLLFDARYYLLVYKFLYSHNVLERSLFTPEQPYLSFFALSKELAENPSENYGSVCVDKDTMSPTQARFAEKIEKCSSRYLFTMINLLRVLRKIIKKKTQRIIIVAELPSETLRKALSIYQKDIWQIVLDIFKEQVPYNGRKWKYNNMDLVSAIYLHCKAKLRDDWLAGIDVSAEVDEAYAQEAATRALTAFYNNHNYSPNDFKNPNTMDDSPSTDPNADFFVQELSAVSLGSRMSN</sequence>
<dbReference type="Proteomes" id="UP000761534">
    <property type="component" value="Unassembled WGS sequence"/>
</dbReference>
<dbReference type="GO" id="GO:0007010">
    <property type="term" value="P:cytoskeleton organization"/>
    <property type="evidence" value="ECO:0007669"/>
    <property type="project" value="TreeGrafter"/>
</dbReference>
<organism evidence="4 5">
    <name type="scientific">Trichomonascus ciferrii</name>
    <dbReference type="NCBI Taxonomy" id="44093"/>
    <lineage>
        <taxon>Eukaryota</taxon>
        <taxon>Fungi</taxon>
        <taxon>Dikarya</taxon>
        <taxon>Ascomycota</taxon>
        <taxon>Saccharomycotina</taxon>
        <taxon>Dipodascomycetes</taxon>
        <taxon>Dipodascales</taxon>
        <taxon>Trichomonascaceae</taxon>
        <taxon>Trichomonascus</taxon>
        <taxon>Trichomonascus ciferrii complex</taxon>
    </lineage>
</organism>
<evidence type="ECO:0000259" key="3">
    <source>
        <dbReference type="SMART" id="SM01293"/>
    </source>
</evidence>
<dbReference type="GO" id="GO:0005829">
    <property type="term" value="C:cytosol"/>
    <property type="evidence" value="ECO:0007669"/>
    <property type="project" value="TreeGrafter"/>
</dbReference>
<dbReference type="AlphaFoldDB" id="A0A642V7C7"/>
<evidence type="ECO:0000259" key="2">
    <source>
        <dbReference type="SMART" id="SM01292"/>
    </source>
</evidence>
<dbReference type="InterPro" id="IPR040185">
    <property type="entry name" value="Far11/STRP"/>
</dbReference>
<dbReference type="Pfam" id="PF11882">
    <property type="entry name" value="DUF3402"/>
    <property type="match status" value="3"/>
</dbReference>
<dbReference type="PANTHER" id="PTHR13239:SF4">
    <property type="entry name" value="AT25231P"/>
    <property type="match status" value="1"/>
</dbReference>
<accession>A0A642V7C7</accession>
<keyword evidence="5" id="KW-1185">Reference proteome</keyword>
<dbReference type="EMBL" id="SWFS01000152">
    <property type="protein sequence ID" value="KAA8915649.1"/>
    <property type="molecule type" value="Genomic_DNA"/>
</dbReference>
<dbReference type="InterPro" id="IPR012486">
    <property type="entry name" value="Far11/STRP_N"/>
</dbReference>
<proteinExistence type="predicted"/>
<dbReference type="SMART" id="SM01293">
    <property type="entry name" value="DUF3402"/>
    <property type="match status" value="1"/>
</dbReference>
<dbReference type="PANTHER" id="PTHR13239">
    <property type="entry name" value="PROTEIN REQUIRED FOR HYPHAL ANASTOMOSIS HAM-2"/>
    <property type="match status" value="1"/>
</dbReference>
<evidence type="ECO:0000313" key="4">
    <source>
        <dbReference type="EMBL" id="KAA8915649.1"/>
    </source>
</evidence>
<gene>
    <name evidence="4" type="ORF">TRICI_002201</name>
</gene>
<dbReference type="OrthoDB" id="18234at2759"/>
<evidence type="ECO:0008006" key="6">
    <source>
        <dbReference type="Google" id="ProtNLM"/>
    </source>
</evidence>
<dbReference type="SMART" id="SM01292">
    <property type="entry name" value="N1221"/>
    <property type="match status" value="1"/>
</dbReference>
<protein>
    <recommendedName>
        <fullName evidence="6">Far11/STRP N-terminal domain-containing protein</fullName>
    </recommendedName>
</protein>
<reference evidence="4" key="1">
    <citation type="journal article" date="2019" name="G3 (Bethesda)">
        <title>Genome Assemblies of Two Rare Opportunistic Yeast Pathogens: Diutina rugosa (syn. Candida rugosa) and Trichomonascus ciferrii (syn. Candida ciferrii).</title>
        <authorList>
            <person name="Mixao V."/>
            <person name="Saus E."/>
            <person name="Hansen A.P."/>
            <person name="Lass-Florl C."/>
            <person name="Gabaldon T."/>
        </authorList>
    </citation>
    <scope>NUCLEOTIDE SEQUENCE</scope>
    <source>
        <strain evidence="4">CBS 4856</strain>
    </source>
</reference>
<dbReference type="InterPro" id="IPR021819">
    <property type="entry name" value="Far11/STRP_C"/>
</dbReference>
<dbReference type="Pfam" id="PF07923">
    <property type="entry name" value="N1221"/>
    <property type="match status" value="1"/>
</dbReference>
<evidence type="ECO:0000256" key="1">
    <source>
        <dbReference type="SAM" id="MobiDB-lite"/>
    </source>
</evidence>
<comment type="caution">
    <text evidence="4">The sequence shown here is derived from an EMBL/GenBank/DDBJ whole genome shotgun (WGS) entry which is preliminary data.</text>
</comment>